<evidence type="ECO:0000256" key="3">
    <source>
        <dbReference type="ARBA" id="ARBA00022946"/>
    </source>
</evidence>
<keyword evidence="8" id="KW-1185">Reference proteome</keyword>
<evidence type="ECO:0000256" key="4">
    <source>
        <dbReference type="ARBA" id="ARBA00023128"/>
    </source>
</evidence>
<dbReference type="GO" id="GO:0005759">
    <property type="term" value="C:mitochondrial matrix"/>
    <property type="evidence" value="ECO:0007669"/>
    <property type="project" value="UniProtKB-SubCell"/>
</dbReference>
<dbReference type="GO" id="GO:0006111">
    <property type="term" value="P:regulation of gluconeogenesis"/>
    <property type="evidence" value="ECO:0007669"/>
    <property type="project" value="EnsemblFungi"/>
</dbReference>
<dbReference type="GO" id="GO:0034553">
    <property type="term" value="P:mitochondrial respiratory chain complex II assembly"/>
    <property type="evidence" value="ECO:0007669"/>
    <property type="project" value="UniProtKB-UniRule"/>
</dbReference>
<comment type="similarity">
    <text evidence="2 6">Belongs to the complex I LYR family. SDHAF3 subfamily.</text>
</comment>
<dbReference type="OrthoDB" id="278329at2759"/>
<keyword evidence="5 6" id="KW-0143">Chaperone</keyword>
<dbReference type="RefSeq" id="XP_007414720.1">
    <property type="nucleotide sequence ID" value="XM_007414658.1"/>
</dbReference>
<evidence type="ECO:0000256" key="2">
    <source>
        <dbReference type="ARBA" id="ARBA00006020"/>
    </source>
</evidence>
<dbReference type="eggNOG" id="KOG4100">
    <property type="taxonomic scope" value="Eukaryota"/>
</dbReference>
<dbReference type="VEuPathDB" id="FungiDB:MELLADRAFT_91716"/>
<name>F4S018_MELLP</name>
<dbReference type="Pfam" id="PF13233">
    <property type="entry name" value="Complex1_LYR_2"/>
    <property type="match status" value="1"/>
</dbReference>
<proteinExistence type="inferred from homology"/>
<dbReference type="STRING" id="747676.F4S018"/>
<dbReference type="CDD" id="cd20270">
    <property type="entry name" value="Complex1_LYR_SDHAF3_LYRM10"/>
    <property type="match status" value="1"/>
</dbReference>
<dbReference type="GeneID" id="18936006"/>
<gene>
    <name evidence="7" type="ORF">MELLADRAFT_91716</name>
</gene>
<dbReference type="InterPro" id="IPR008381">
    <property type="entry name" value="SDHAF3/Sdh7"/>
</dbReference>
<dbReference type="AlphaFoldDB" id="F4S018"/>
<evidence type="ECO:0000313" key="7">
    <source>
        <dbReference type="EMBL" id="EGG01886.1"/>
    </source>
</evidence>
<accession>F4S018</accession>
<keyword evidence="3" id="KW-0809">Transit peptide</keyword>
<evidence type="ECO:0000256" key="5">
    <source>
        <dbReference type="ARBA" id="ARBA00023186"/>
    </source>
</evidence>
<sequence>MRPSISRLASSVTISPVSNTSVSILPPLLLYRRLLRAHRTSLPPEMRSLGDVYVKDEFRRCRSIDNPIQIIGFLGQWKIYLDTLAIQSNGGDQGVKVGRQLSEEVLEKLSSEQIGQLFELMKATKEIWVNPDEESSQK</sequence>
<dbReference type="PANTHER" id="PTHR13137:SF6">
    <property type="entry name" value="SUCCINATE DEHYDROGENASE ASSEMBLY FACTOR 3, MITOCHONDRIAL"/>
    <property type="match status" value="1"/>
</dbReference>
<dbReference type="FunCoup" id="F4S018">
    <property type="interactions" value="74"/>
</dbReference>
<organism evidence="8">
    <name type="scientific">Melampsora larici-populina (strain 98AG31 / pathotype 3-4-7)</name>
    <name type="common">Poplar leaf rust fungus</name>
    <dbReference type="NCBI Taxonomy" id="747676"/>
    <lineage>
        <taxon>Eukaryota</taxon>
        <taxon>Fungi</taxon>
        <taxon>Dikarya</taxon>
        <taxon>Basidiomycota</taxon>
        <taxon>Pucciniomycotina</taxon>
        <taxon>Pucciniomycetes</taxon>
        <taxon>Pucciniales</taxon>
        <taxon>Melampsoraceae</taxon>
        <taxon>Melampsora</taxon>
    </lineage>
</organism>
<protein>
    <recommendedName>
        <fullName evidence="6">Succinate dehydrogenase assembly factor 3</fullName>
        <shortName evidence="6">SDH assembly factor 3</shortName>
        <shortName evidence="6">SDHAF3</shortName>
    </recommendedName>
</protein>
<reference evidence="8" key="1">
    <citation type="journal article" date="2011" name="Proc. Natl. Acad. Sci. U.S.A.">
        <title>Obligate biotrophy features unraveled by the genomic analysis of rust fungi.</title>
        <authorList>
            <person name="Duplessis S."/>
            <person name="Cuomo C.A."/>
            <person name="Lin Y.-C."/>
            <person name="Aerts A."/>
            <person name="Tisserant E."/>
            <person name="Veneault-Fourrey C."/>
            <person name="Joly D.L."/>
            <person name="Hacquard S."/>
            <person name="Amselem J."/>
            <person name="Cantarel B.L."/>
            <person name="Chiu R."/>
            <person name="Coutinho P.M."/>
            <person name="Feau N."/>
            <person name="Field M."/>
            <person name="Frey P."/>
            <person name="Gelhaye E."/>
            <person name="Goldberg J."/>
            <person name="Grabherr M.G."/>
            <person name="Kodira C.D."/>
            <person name="Kohler A."/>
            <person name="Kuees U."/>
            <person name="Lindquist E.A."/>
            <person name="Lucas S.M."/>
            <person name="Mago R."/>
            <person name="Mauceli E."/>
            <person name="Morin E."/>
            <person name="Murat C."/>
            <person name="Pangilinan J.L."/>
            <person name="Park R."/>
            <person name="Pearson M."/>
            <person name="Quesneville H."/>
            <person name="Rouhier N."/>
            <person name="Sakthikumar S."/>
            <person name="Salamov A.A."/>
            <person name="Schmutz J."/>
            <person name="Selles B."/>
            <person name="Shapiro H."/>
            <person name="Tanguay P."/>
            <person name="Tuskan G.A."/>
            <person name="Henrissat B."/>
            <person name="Van de Peer Y."/>
            <person name="Rouze P."/>
            <person name="Ellis J.G."/>
            <person name="Dodds P.N."/>
            <person name="Schein J.E."/>
            <person name="Zhong S."/>
            <person name="Hamelin R.C."/>
            <person name="Grigoriev I.V."/>
            <person name="Szabo L.J."/>
            <person name="Martin F."/>
        </authorList>
    </citation>
    <scope>NUCLEOTIDE SEQUENCE [LARGE SCALE GENOMIC DNA]</scope>
    <source>
        <strain evidence="8">98AG31 / pathotype 3-4-7</strain>
    </source>
</reference>
<evidence type="ECO:0000313" key="8">
    <source>
        <dbReference type="Proteomes" id="UP000001072"/>
    </source>
</evidence>
<dbReference type="PANTHER" id="PTHR13137">
    <property type="entry name" value="DC11 ACN9 HOMOLOG"/>
    <property type="match status" value="1"/>
</dbReference>
<dbReference type="KEGG" id="mlr:MELLADRAFT_91716"/>
<comment type="subcellular location">
    <subcellularLocation>
        <location evidence="1 6">Mitochondrion matrix</location>
    </subcellularLocation>
</comment>
<dbReference type="GO" id="GO:0015976">
    <property type="term" value="P:carbon utilization"/>
    <property type="evidence" value="ECO:0007669"/>
    <property type="project" value="EnsemblFungi"/>
</dbReference>
<dbReference type="HOGENOM" id="CLU_102310_1_0_1"/>
<keyword evidence="4 6" id="KW-0496">Mitochondrion</keyword>
<dbReference type="InParanoid" id="F4S018"/>
<comment type="subunit">
    <text evidence="6">Interacts with the iron-sulfur protein subunit within the SDH catalytic dimer.</text>
</comment>
<comment type="function">
    <text evidence="6">Plays an essential role in the assembly of succinate dehydrogenase (SDH), an enzyme complex (also referred to as respiratory complex II) that is a component of both the tricarboxylic acid (TCA) cycle and the mitochondrial electron transport chain, and which couples the oxidation of succinate to fumarate with the reduction of ubiquinone (coenzyme Q) to ubiquinol. Promotes maturation of the iron-sulfur protein subunit of the SDH catalytic dimer, protecting it from the deleterious effects of oxidants. May act together with SDHAF1.</text>
</comment>
<dbReference type="Proteomes" id="UP000001072">
    <property type="component" value="Unassembled WGS sequence"/>
</dbReference>
<evidence type="ECO:0000256" key="6">
    <source>
        <dbReference type="RuleBase" id="RU368039"/>
    </source>
</evidence>
<dbReference type="EMBL" id="GL883134">
    <property type="protein sequence ID" value="EGG01886.1"/>
    <property type="molecule type" value="Genomic_DNA"/>
</dbReference>
<dbReference type="GO" id="GO:0006105">
    <property type="term" value="P:succinate metabolic process"/>
    <property type="evidence" value="ECO:0007669"/>
    <property type="project" value="TreeGrafter"/>
</dbReference>
<evidence type="ECO:0000256" key="1">
    <source>
        <dbReference type="ARBA" id="ARBA00004305"/>
    </source>
</evidence>
<dbReference type="GO" id="GO:0005758">
    <property type="term" value="C:mitochondrial intermembrane space"/>
    <property type="evidence" value="ECO:0007669"/>
    <property type="project" value="TreeGrafter"/>
</dbReference>